<evidence type="ECO:0000313" key="6">
    <source>
        <dbReference type="EMBL" id="AKF78653.1"/>
    </source>
</evidence>
<protein>
    <submittedName>
        <fullName evidence="6">Ribosomal protein S2</fullName>
    </submittedName>
</protein>
<dbReference type="AlphaFoldDB" id="A0A0F7BID6"/>
<dbReference type="PROSITE" id="PS00963">
    <property type="entry name" value="RIBOSOMAL_S2_2"/>
    <property type="match status" value="1"/>
</dbReference>
<evidence type="ECO:0000256" key="2">
    <source>
        <dbReference type="ARBA" id="ARBA00022980"/>
    </source>
</evidence>
<dbReference type="InterPro" id="IPR001865">
    <property type="entry name" value="Ribosomal_uS2"/>
</dbReference>
<keyword evidence="6" id="KW-0496">Mitochondrion</keyword>
<dbReference type="GeneID" id="24284958"/>
<reference evidence="6" key="1">
    <citation type="journal article" date="2015" name="BMC Genomics">
        <title>The complete mitochondrial genome sequence of the green microalga Lobosphaera (Parietochloris) incisa reveals a new type of palindromic repetitive repeat.</title>
        <authorList>
            <person name="Tourasse N.J."/>
            <person name="Shtaida N."/>
            <person name="Khozin-Goldberg I."/>
            <person name="Boussiba S."/>
            <person name="Vallon O."/>
        </authorList>
    </citation>
    <scope>NUCLEOTIDE SEQUENCE</scope>
    <source>
        <strain evidence="6">SAG 2468</strain>
    </source>
</reference>
<dbReference type="GO" id="GO:0003735">
    <property type="term" value="F:structural constituent of ribosome"/>
    <property type="evidence" value="ECO:0007669"/>
    <property type="project" value="InterPro"/>
</dbReference>
<dbReference type="InterPro" id="IPR023591">
    <property type="entry name" value="Ribosomal_uS2_flav_dom_sf"/>
</dbReference>
<keyword evidence="3 4" id="KW-0687">Ribonucleoprotein</keyword>
<evidence type="ECO:0000256" key="1">
    <source>
        <dbReference type="ARBA" id="ARBA00006242"/>
    </source>
</evidence>
<gene>
    <name evidence="6" type="primary">rps2</name>
    <name evidence="6" type="ORF">LOBIN_mt023</name>
</gene>
<comment type="similarity">
    <text evidence="1 4">Belongs to the universal ribosomal protein uS2 family.</text>
</comment>
<feature type="region of interest" description="Disordered" evidence="5">
    <location>
        <begin position="1"/>
        <end position="38"/>
    </location>
</feature>
<dbReference type="InterPro" id="IPR018130">
    <property type="entry name" value="Ribosomal_uS2_CS"/>
</dbReference>
<dbReference type="InterPro" id="IPR005706">
    <property type="entry name" value="Ribosomal_uS2_bac/mit/plastid"/>
</dbReference>
<keyword evidence="2 4" id="KW-0689">Ribosomal protein</keyword>
<dbReference type="Gene3D" id="1.10.287.610">
    <property type="entry name" value="Helix hairpin bin"/>
    <property type="match status" value="1"/>
</dbReference>
<dbReference type="PANTHER" id="PTHR12534:SF1">
    <property type="entry name" value="SMALL RIBOSOMAL SUBUNIT PROTEIN US2M"/>
    <property type="match status" value="1"/>
</dbReference>
<dbReference type="RefSeq" id="YP_009138095.1">
    <property type="nucleotide sequence ID" value="NC_027060.1"/>
</dbReference>
<dbReference type="SUPFAM" id="SSF52313">
    <property type="entry name" value="Ribosomal protein S2"/>
    <property type="match status" value="1"/>
</dbReference>
<evidence type="ECO:0000256" key="4">
    <source>
        <dbReference type="RuleBase" id="RU003631"/>
    </source>
</evidence>
<proteinExistence type="inferred from homology"/>
<name>A0A0F7BID6_9CHLO</name>
<sequence>MKNEIYKKPPQKKRSPERSEKNPRKIGKTPHNKSCGNREPFYNEFLKGGSHLGHKPFKISTQRGFDPLMTPYLLGEIYQVSIINSYKTRALLLKAFYIIFSIIKSKGHILIVNTNPEFYPFFYNRSSTPFLSYIGFKWINGILTNSQQISKSILNFQRFSLYFDRFLIKNNISFPRYKKLKEWVPGLLPNGETKKLIPEQTIKKPDLIFLINPNQNNNVLTEARAGNIPVIALTDSNTDLSHITYPIPVNNNSLYFTFHCLFWISRIGEYPLFEINQNREQKKIEYKKRVAKKTNRYI</sequence>
<evidence type="ECO:0000256" key="3">
    <source>
        <dbReference type="ARBA" id="ARBA00023274"/>
    </source>
</evidence>
<dbReference type="NCBIfam" id="TIGR01011">
    <property type="entry name" value="rpsB_bact"/>
    <property type="match status" value="1"/>
</dbReference>
<dbReference type="PRINTS" id="PR00395">
    <property type="entry name" value="RIBOSOMALS2"/>
</dbReference>
<geneLocation type="mitochondrion" evidence="6"/>
<dbReference type="Pfam" id="PF00318">
    <property type="entry name" value="Ribosomal_S2"/>
    <property type="match status" value="1"/>
</dbReference>
<feature type="compositionally biased region" description="Basic and acidic residues" evidence="5">
    <location>
        <begin position="14"/>
        <end position="23"/>
    </location>
</feature>
<accession>A0A0F7BID6</accession>
<organism evidence="6">
    <name type="scientific">Lobosphaera incisa</name>
    <dbReference type="NCBI Taxonomy" id="312850"/>
    <lineage>
        <taxon>Eukaryota</taxon>
        <taxon>Viridiplantae</taxon>
        <taxon>Chlorophyta</taxon>
        <taxon>core chlorophytes</taxon>
        <taxon>Trebouxiophyceae</taxon>
        <taxon>Trebouxiales</taxon>
        <taxon>Trebouxiaceae</taxon>
        <taxon>Lobosphaera</taxon>
    </lineage>
</organism>
<dbReference type="PANTHER" id="PTHR12534">
    <property type="entry name" value="30S RIBOSOMAL PROTEIN S2 PROKARYOTIC AND ORGANELLAR"/>
    <property type="match status" value="1"/>
</dbReference>
<dbReference type="GO" id="GO:0006412">
    <property type="term" value="P:translation"/>
    <property type="evidence" value="ECO:0007669"/>
    <property type="project" value="InterPro"/>
</dbReference>
<evidence type="ECO:0000256" key="5">
    <source>
        <dbReference type="SAM" id="MobiDB-lite"/>
    </source>
</evidence>
<dbReference type="GO" id="GO:0005763">
    <property type="term" value="C:mitochondrial small ribosomal subunit"/>
    <property type="evidence" value="ECO:0007669"/>
    <property type="project" value="TreeGrafter"/>
</dbReference>
<dbReference type="Gene3D" id="3.40.50.10490">
    <property type="entry name" value="Glucose-6-phosphate isomerase like protein, domain 1"/>
    <property type="match status" value="1"/>
</dbReference>
<dbReference type="CDD" id="cd01425">
    <property type="entry name" value="RPS2"/>
    <property type="match status" value="1"/>
</dbReference>
<dbReference type="HAMAP" id="MF_00291_B">
    <property type="entry name" value="Ribosomal_uS2_B"/>
    <property type="match status" value="1"/>
</dbReference>
<dbReference type="EMBL" id="KP902678">
    <property type="protein sequence ID" value="AKF78653.1"/>
    <property type="molecule type" value="Genomic_DNA"/>
</dbReference>